<proteinExistence type="inferred from homology"/>
<evidence type="ECO:0000256" key="1">
    <source>
        <dbReference type="ARBA" id="ARBA00004370"/>
    </source>
</evidence>
<evidence type="ECO:0000259" key="5">
    <source>
        <dbReference type="Pfam" id="PF04101"/>
    </source>
</evidence>
<dbReference type="InterPro" id="IPR009695">
    <property type="entry name" value="Diacylglyc_glucosyltr_N"/>
</dbReference>
<evidence type="ECO:0000256" key="3">
    <source>
        <dbReference type="ARBA" id="ARBA00022676"/>
    </source>
</evidence>
<dbReference type="Pfam" id="PF04101">
    <property type="entry name" value="Glyco_tran_28_C"/>
    <property type="match status" value="1"/>
</dbReference>
<name>A0A833HLC9_9FIRM</name>
<protein>
    <recommendedName>
        <fullName evidence="9">Processive 1,2-diacylglycerol beta-glucosyltransferase</fullName>
    </recommendedName>
</protein>
<keyword evidence="4" id="KW-0808">Transferase</keyword>
<dbReference type="PANTHER" id="PTHR43025:SF3">
    <property type="entry name" value="MONOGALACTOSYLDIACYLGLYCEROL SYNTHASE 1, CHLOROPLASTIC"/>
    <property type="match status" value="1"/>
</dbReference>
<dbReference type="Pfam" id="PF06925">
    <property type="entry name" value="MGDG_synth"/>
    <property type="match status" value="1"/>
</dbReference>
<accession>A0A833HLC9</accession>
<dbReference type="EMBL" id="WBZB01000063">
    <property type="protein sequence ID" value="KAB3525592.1"/>
    <property type="molecule type" value="Genomic_DNA"/>
</dbReference>
<keyword evidence="8" id="KW-1185">Reference proteome</keyword>
<sequence length="370" mass="42097">MYMRFAIVTASIGHGHNSVAYALQEALLNENPNNCVEVFDILDDSKLYQLVTNVYLGVITKTPYIYSKIFQWSQHHQGTNSIVNLLNFLCLKILKNIKSSYRPDAFIFTHPIPAVCYKNTFKIPAWTIITDYTYHHIWYNPKITGYFVANSEVERQLLKNSYPIERLFQTGLPIKKSFTANYMMSNSQSLLDSKPMILIMGGGFGIGPLKDIVDELEKIQLPFEAVVITGKNESLYQDIVKSIESKTEDRWRVISYTDEIPTLMKKATLLISKAGAITLTEAQISGLPTIIYKPIPGHEEENARFACEQGWAKWVKKLEDLVPATNELLSSTKELQHMKEKCSLFSKPYAASCISKTITDYTQIPLRKTL</sequence>
<dbReference type="GO" id="GO:0016758">
    <property type="term" value="F:hexosyltransferase activity"/>
    <property type="evidence" value="ECO:0007669"/>
    <property type="project" value="InterPro"/>
</dbReference>
<gene>
    <name evidence="7" type="ORF">F8153_14965</name>
</gene>
<dbReference type="InterPro" id="IPR007235">
    <property type="entry name" value="Glyco_trans_28_C"/>
</dbReference>
<feature type="domain" description="Diacylglycerol glucosyltransferase N-terminal" evidence="6">
    <location>
        <begin position="16"/>
        <end position="174"/>
    </location>
</feature>
<comment type="similarity">
    <text evidence="2">Belongs to the glycosyltransferase 28 family.</text>
</comment>
<dbReference type="Gene3D" id="3.40.50.2000">
    <property type="entry name" value="Glycogen Phosphorylase B"/>
    <property type="match status" value="1"/>
</dbReference>
<evidence type="ECO:0000256" key="2">
    <source>
        <dbReference type="ARBA" id="ARBA00006962"/>
    </source>
</evidence>
<dbReference type="InterPro" id="IPR050519">
    <property type="entry name" value="Glycosyltransf_28_UgtP"/>
</dbReference>
<organism evidence="7 8">
    <name type="scientific">Alkaliphilus serpentinus</name>
    <dbReference type="NCBI Taxonomy" id="1482731"/>
    <lineage>
        <taxon>Bacteria</taxon>
        <taxon>Bacillati</taxon>
        <taxon>Bacillota</taxon>
        <taxon>Clostridia</taxon>
        <taxon>Peptostreptococcales</taxon>
        <taxon>Natronincolaceae</taxon>
        <taxon>Alkaliphilus</taxon>
    </lineage>
</organism>
<keyword evidence="3" id="KW-0328">Glycosyltransferase</keyword>
<evidence type="ECO:0000313" key="8">
    <source>
        <dbReference type="Proteomes" id="UP000465601"/>
    </source>
</evidence>
<dbReference type="AlphaFoldDB" id="A0A833HLC9"/>
<reference evidence="7 8" key="1">
    <citation type="submission" date="2019-10" db="EMBL/GenBank/DDBJ databases">
        <title>Alkaliphilus serpentinus sp. nov. and Alkaliphilus pronyensis sp. nov., two novel anaerobic alkaliphilic species isolated from the serpentinized-hosted hydrothermal field of the Prony Bay (New Caledonia).</title>
        <authorList>
            <person name="Postec A."/>
        </authorList>
    </citation>
    <scope>NUCLEOTIDE SEQUENCE [LARGE SCALE GENOMIC DNA]</scope>
    <source>
        <strain evidence="7 8">LacT</strain>
    </source>
</reference>
<dbReference type="GO" id="GO:0009247">
    <property type="term" value="P:glycolipid biosynthetic process"/>
    <property type="evidence" value="ECO:0007669"/>
    <property type="project" value="InterPro"/>
</dbReference>
<evidence type="ECO:0000256" key="4">
    <source>
        <dbReference type="ARBA" id="ARBA00022679"/>
    </source>
</evidence>
<evidence type="ECO:0000313" key="7">
    <source>
        <dbReference type="EMBL" id="KAB3525592.1"/>
    </source>
</evidence>
<dbReference type="GO" id="GO:0016020">
    <property type="term" value="C:membrane"/>
    <property type="evidence" value="ECO:0007669"/>
    <property type="project" value="UniProtKB-SubCell"/>
</dbReference>
<dbReference type="PANTHER" id="PTHR43025">
    <property type="entry name" value="MONOGALACTOSYLDIACYLGLYCEROL SYNTHASE"/>
    <property type="match status" value="1"/>
</dbReference>
<evidence type="ECO:0008006" key="9">
    <source>
        <dbReference type="Google" id="ProtNLM"/>
    </source>
</evidence>
<feature type="domain" description="Glycosyl transferase family 28 C-terminal" evidence="5">
    <location>
        <begin position="196"/>
        <end position="345"/>
    </location>
</feature>
<evidence type="ECO:0000259" key="6">
    <source>
        <dbReference type="Pfam" id="PF06925"/>
    </source>
</evidence>
<comment type="caution">
    <text evidence="7">The sequence shown here is derived from an EMBL/GenBank/DDBJ whole genome shotgun (WGS) entry which is preliminary data.</text>
</comment>
<dbReference type="OrthoDB" id="9815663at2"/>
<comment type="subcellular location">
    <subcellularLocation>
        <location evidence="1">Membrane</location>
    </subcellularLocation>
</comment>
<dbReference type="SUPFAM" id="SSF53756">
    <property type="entry name" value="UDP-Glycosyltransferase/glycogen phosphorylase"/>
    <property type="match status" value="1"/>
</dbReference>
<dbReference type="Proteomes" id="UP000465601">
    <property type="component" value="Unassembled WGS sequence"/>
</dbReference>